<comment type="similarity">
    <text evidence="1 10">Belongs to the alkaline phosphatase family.</text>
</comment>
<keyword evidence="4 9" id="KW-0479">Metal-binding</keyword>
<dbReference type="SUPFAM" id="SSF52799">
    <property type="entry name" value="(Phosphotyrosine protein) phosphatases II"/>
    <property type="match status" value="1"/>
</dbReference>
<feature type="binding site" evidence="9">
    <location>
        <position position="1025"/>
    </location>
    <ligand>
        <name>Zn(2+)</name>
        <dbReference type="ChEBI" id="CHEBI:29105"/>
        <label>2</label>
    </ligand>
</feature>
<feature type="compositionally biased region" description="Basic and acidic residues" evidence="12">
    <location>
        <begin position="629"/>
        <end position="641"/>
    </location>
</feature>
<evidence type="ECO:0000256" key="9">
    <source>
        <dbReference type="PIRSR" id="PIRSR601952-2"/>
    </source>
</evidence>
<dbReference type="InterPro" id="IPR018299">
    <property type="entry name" value="Alkaline_phosphatase_AS"/>
</dbReference>
<dbReference type="EC" id="3.1.3.1" evidence="2 11"/>
<dbReference type="Pfam" id="PF12697">
    <property type="entry name" value="Abhydrolase_6"/>
    <property type="match status" value="1"/>
</dbReference>
<gene>
    <name evidence="14" type="ORF">QBC35DRAFT_553702</name>
</gene>
<dbReference type="AlphaFoldDB" id="A0AAN6X4M9"/>
<keyword evidence="3" id="KW-0597">Phosphoprotein</keyword>
<dbReference type="Gene3D" id="3.40.720.10">
    <property type="entry name" value="Alkaline Phosphatase, subunit A"/>
    <property type="match status" value="1"/>
</dbReference>
<reference evidence="14" key="2">
    <citation type="submission" date="2023-05" db="EMBL/GenBank/DDBJ databases">
        <authorList>
            <consortium name="Lawrence Berkeley National Laboratory"/>
            <person name="Steindorff A."/>
            <person name="Hensen N."/>
            <person name="Bonometti L."/>
            <person name="Westerberg I."/>
            <person name="Brannstrom I.O."/>
            <person name="Guillou S."/>
            <person name="Cros-Aarteil S."/>
            <person name="Calhoun S."/>
            <person name="Haridas S."/>
            <person name="Kuo A."/>
            <person name="Mondo S."/>
            <person name="Pangilinan J."/>
            <person name="Riley R."/>
            <person name="Labutti K."/>
            <person name="Andreopoulos B."/>
            <person name="Lipzen A."/>
            <person name="Chen C."/>
            <person name="Yanf M."/>
            <person name="Daum C."/>
            <person name="Ng V."/>
            <person name="Clum A."/>
            <person name="Ohm R."/>
            <person name="Martin F."/>
            <person name="Silar P."/>
            <person name="Natvig D."/>
            <person name="Lalanne C."/>
            <person name="Gautier V."/>
            <person name="Ament-Velasquez S.L."/>
            <person name="Kruys A."/>
            <person name="Hutchinson M.I."/>
            <person name="Powell A.J."/>
            <person name="Barry K."/>
            <person name="Miller A.N."/>
            <person name="Grigoriev I.V."/>
            <person name="Debuchy R."/>
            <person name="Gladieux P."/>
            <person name="Thoren M.H."/>
            <person name="Johannesson H."/>
        </authorList>
    </citation>
    <scope>NUCLEOTIDE SEQUENCE</scope>
    <source>
        <strain evidence="14">PSN309</strain>
    </source>
</reference>
<comment type="catalytic activity">
    <reaction evidence="11">
        <text>a phosphate monoester + H2O = an alcohol + phosphate</text>
        <dbReference type="Rhea" id="RHEA:15017"/>
        <dbReference type="ChEBI" id="CHEBI:15377"/>
        <dbReference type="ChEBI" id="CHEBI:30879"/>
        <dbReference type="ChEBI" id="CHEBI:43474"/>
        <dbReference type="ChEBI" id="CHEBI:67140"/>
        <dbReference type="EC" id="3.1.3.1"/>
    </reaction>
</comment>
<dbReference type="PROSITE" id="PS50056">
    <property type="entry name" value="TYR_PHOSPHATASE_2"/>
    <property type="match status" value="1"/>
</dbReference>
<evidence type="ECO:0000256" key="12">
    <source>
        <dbReference type="SAM" id="MobiDB-lite"/>
    </source>
</evidence>
<dbReference type="PROSITE" id="PS00383">
    <property type="entry name" value="TYR_PHOSPHATASE_1"/>
    <property type="match status" value="1"/>
</dbReference>
<feature type="region of interest" description="Disordered" evidence="12">
    <location>
        <begin position="1187"/>
        <end position="1212"/>
    </location>
</feature>
<comment type="caution">
    <text evidence="14">The sequence shown here is derived from an EMBL/GenBank/DDBJ whole genome shotgun (WGS) entry which is preliminary data.</text>
</comment>
<keyword evidence="7 9" id="KW-0460">Magnesium</keyword>
<dbReference type="Gene3D" id="3.90.190.10">
    <property type="entry name" value="Protein tyrosine phosphatase superfamily"/>
    <property type="match status" value="1"/>
</dbReference>
<keyword evidence="5 11" id="KW-0378">Hydrolase</keyword>
<dbReference type="Pfam" id="PF00245">
    <property type="entry name" value="Alk_phosphatase"/>
    <property type="match status" value="1"/>
</dbReference>
<reference evidence="14" key="1">
    <citation type="journal article" date="2023" name="Mol. Phylogenet. Evol.">
        <title>Genome-scale phylogeny and comparative genomics of the fungal order Sordariales.</title>
        <authorList>
            <person name="Hensen N."/>
            <person name="Bonometti L."/>
            <person name="Westerberg I."/>
            <person name="Brannstrom I.O."/>
            <person name="Guillou S."/>
            <person name="Cros-Aarteil S."/>
            <person name="Calhoun S."/>
            <person name="Haridas S."/>
            <person name="Kuo A."/>
            <person name="Mondo S."/>
            <person name="Pangilinan J."/>
            <person name="Riley R."/>
            <person name="LaButti K."/>
            <person name="Andreopoulos B."/>
            <person name="Lipzen A."/>
            <person name="Chen C."/>
            <person name="Yan M."/>
            <person name="Daum C."/>
            <person name="Ng V."/>
            <person name="Clum A."/>
            <person name="Steindorff A."/>
            <person name="Ohm R.A."/>
            <person name="Martin F."/>
            <person name="Silar P."/>
            <person name="Natvig D.O."/>
            <person name="Lalanne C."/>
            <person name="Gautier V."/>
            <person name="Ament-Velasquez S.L."/>
            <person name="Kruys A."/>
            <person name="Hutchinson M.I."/>
            <person name="Powell A.J."/>
            <person name="Barry K."/>
            <person name="Miller A.N."/>
            <person name="Grigoriev I.V."/>
            <person name="Debuchy R."/>
            <person name="Gladieux P."/>
            <person name="Hiltunen Thoren M."/>
            <person name="Johannesson H."/>
        </authorList>
    </citation>
    <scope>NUCLEOTIDE SEQUENCE</scope>
    <source>
        <strain evidence="14">PSN309</strain>
    </source>
</reference>
<comment type="cofactor">
    <cofactor evidence="9">
        <name>Mg(2+)</name>
        <dbReference type="ChEBI" id="CHEBI:18420"/>
    </cofactor>
    <text evidence="9">Binds 1 Mg(2+) ion.</text>
</comment>
<evidence type="ECO:0000256" key="11">
    <source>
        <dbReference type="RuleBase" id="RU003947"/>
    </source>
</evidence>
<dbReference type="SUPFAM" id="SSF53474">
    <property type="entry name" value="alpha/beta-Hydrolases"/>
    <property type="match status" value="1"/>
</dbReference>
<dbReference type="GO" id="GO:0000329">
    <property type="term" value="C:fungal-type vacuole membrane"/>
    <property type="evidence" value="ECO:0007669"/>
    <property type="project" value="TreeGrafter"/>
</dbReference>
<dbReference type="InterPro" id="IPR001952">
    <property type="entry name" value="Alkaline_phosphatase"/>
</dbReference>
<dbReference type="InterPro" id="IPR016130">
    <property type="entry name" value="Tyr_Pase_AS"/>
</dbReference>
<feature type="binding site" evidence="9">
    <location>
        <position position="985"/>
    </location>
    <ligand>
        <name>Zn(2+)</name>
        <dbReference type="ChEBI" id="CHEBI:29105"/>
        <label>2</label>
    </ligand>
</feature>
<protein>
    <recommendedName>
        <fullName evidence="2 11">Alkaline phosphatase</fullName>
        <ecNumber evidence="2 11">3.1.3.1</ecNumber>
    </recommendedName>
</protein>
<evidence type="ECO:0000259" key="13">
    <source>
        <dbReference type="PROSITE" id="PS50056"/>
    </source>
</evidence>
<organism evidence="14 15">
    <name type="scientific">Podospora australis</name>
    <dbReference type="NCBI Taxonomy" id="1536484"/>
    <lineage>
        <taxon>Eukaryota</taxon>
        <taxon>Fungi</taxon>
        <taxon>Dikarya</taxon>
        <taxon>Ascomycota</taxon>
        <taxon>Pezizomycotina</taxon>
        <taxon>Sordariomycetes</taxon>
        <taxon>Sordariomycetidae</taxon>
        <taxon>Sordariales</taxon>
        <taxon>Podosporaceae</taxon>
        <taxon>Podospora</taxon>
    </lineage>
</organism>
<dbReference type="Pfam" id="PF00782">
    <property type="entry name" value="DSPc"/>
    <property type="match status" value="1"/>
</dbReference>
<dbReference type="SMART" id="SM00098">
    <property type="entry name" value="alkPPc"/>
    <property type="match status" value="1"/>
</dbReference>
<keyword evidence="6 9" id="KW-0862">Zinc</keyword>
<dbReference type="InterPro" id="IPR000340">
    <property type="entry name" value="Dual-sp_phosphatase_cat-dom"/>
</dbReference>
<evidence type="ECO:0000256" key="1">
    <source>
        <dbReference type="ARBA" id="ARBA00005984"/>
    </source>
</evidence>
<evidence type="ECO:0000256" key="4">
    <source>
        <dbReference type="ARBA" id="ARBA00022723"/>
    </source>
</evidence>
<dbReference type="GO" id="GO:0046872">
    <property type="term" value="F:metal ion binding"/>
    <property type="evidence" value="ECO:0007669"/>
    <property type="project" value="UniProtKB-KW"/>
</dbReference>
<dbReference type="InterPro" id="IPR000073">
    <property type="entry name" value="AB_hydrolase_1"/>
</dbReference>
<feature type="binding site" evidence="9">
    <location>
        <position position="733"/>
    </location>
    <ligand>
        <name>Zn(2+)</name>
        <dbReference type="ChEBI" id="CHEBI:29105"/>
        <label>2</label>
    </ligand>
</feature>
<feature type="domain" description="Tyrosine specific protein phosphatases" evidence="13">
    <location>
        <begin position="529"/>
        <end position="600"/>
    </location>
</feature>
<evidence type="ECO:0000256" key="2">
    <source>
        <dbReference type="ARBA" id="ARBA00012647"/>
    </source>
</evidence>
<dbReference type="FunFam" id="3.40.50.1820:FF:000273">
    <property type="entry name" value="Dual specificity phosphatase catalytic domain protein"/>
    <property type="match status" value="1"/>
</dbReference>
<evidence type="ECO:0000256" key="10">
    <source>
        <dbReference type="RuleBase" id="RU003946"/>
    </source>
</evidence>
<dbReference type="CDD" id="cd14502">
    <property type="entry name" value="RNA_5'-triphosphatase"/>
    <property type="match status" value="1"/>
</dbReference>
<evidence type="ECO:0000256" key="6">
    <source>
        <dbReference type="ARBA" id="ARBA00022833"/>
    </source>
</evidence>
<dbReference type="PRINTS" id="PR00113">
    <property type="entry name" value="ALKPHPHTASE"/>
</dbReference>
<dbReference type="SUPFAM" id="SSF53649">
    <property type="entry name" value="Alkaline phosphatase-like"/>
    <property type="match status" value="1"/>
</dbReference>
<name>A0AAN6X4M9_9PEZI</name>
<dbReference type="PROSITE" id="PS00123">
    <property type="entry name" value="ALKALINE_PHOSPHATASE"/>
    <property type="match status" value="1"/>
</dbReference>
<feature type="binding site" evidence="9">
    <location>
        <position position="976"/>
    </location>
    <ligand>
        <name>Mg(2+)</name>
        <dbReference type="ChEBI" id="CHEBI:18420"/>
    </ligand>
</feature>
<dbReference type="InterPro" id="IPR017850">
    <property type="entry name" value="Alkaline_phosphatase_core_sf"/>
</dbReference>
<dbReference type="FunFam" id="3.90.190.10:FF:000090">
    <property type="entry name" value="Dual specificity phosphatase catalytic domain protein"/>
    <property type="match status" value="1"/>
</dbReference>
<keyword evidence="15" id="KW-1185">Reference proteome</keyword>
<dbReference type="CDD" id="cd16012">
    <property type="entry name" value="ALP"/>
    <property type="match status" value="1"/>
</dbReference>
<evidence type="ECO:0000313" key="14">
    <source>
        <dbReference type="EMBL" id="KAK4192017.1"/>
    </source>
</evidence>
<dbReference type="InterPro" id="IPR000387">
    <property type="entry name" value="Tyr_Pase_dom"/>
</dbReference>
<feature type="region of interest" description="Disordered" evidence="12">
    <location>
        <begin position="317"/>
        <end position="358"/>
    </location>
</feature>
<feature type="compositionally biased region" description="Low complexity" evidence="12">
    <location>
        <begin position="343"/>
        <end position="354"/>
    </location>
</feature>
<proteinExistence type="inferred from homology"/>
<evidence type="ECO:0000256" key="3">
    <source>
        <dbReference type="ARBA" id="ARBA00022553"/>
    </source>
</evidence>
<feature type="binding site" evidence="9">
    <location>
        <position position="832"/>
    </location>
    <ligand>
        <name>Mg(2+)</name>
        <dbReference type="ChEBI" id="CHEBI:18420"/>
    </ligand>
</feature>
<sequence length="1212" mass="132480">MLIPPRYIPSLMKLTLDAAATDPPLLDRHSTINSYSTSGTTYPKLRVFYRKHQQADNLPIDPAPIPLLVFIHGLGGSIAQFHSLLSSLTQIATCLAVDLPGCGRSELKPESWDAYSTDKLAELLETIIEDHRELNQGVVLIAHSMGGSLAALLANPRKTPKTPLHKHVLGLVGICPTSAPPTEKQVRLFRIGLCIPEFIFNIWRAYDRRGGAESASVARFVGPNADAEAKRLQNIYNWQSKTPTWRRMAWGALPVYTNGVPQGGIPTPDVWAGLNIPVFLIGGEADHVTPPSQVRGIVGLLEGKSVDEIEANEAQAIVDAAAPVDTGPVDPGTYDSRDDEAQDSVGSDGTSSSDSGRRRHVILRSIPPPEPPAQPVAIPPLPSHPKKVVKSVIIPGAGHGVLYTAPIVPGLVSDFIAEHVTGRLSLSWQLQYLCRDGKWDVKNLEKWKKVEPVSDPIVGIFRAIKTLREVDEKHCPRLFVHEWGEVIKDVIDISHDNPVYDPEGLVRGGIMYHKFPTLSKVPPGDTEIEGFIQLVEKIQNSQKERALKENWIGPGFIGVHCHYGFNRTGFLICCYLIEKENYPVQEAIDVFAKARPNGIKHKHFKDRLFVRKQTSKRASEQTPLLAETTTRRNSEDSHRLAEEEDAALHGTSLSSSSPSSSRRKSVREILLFTWALLATAGVIVLAVVLQHRNATTTPAPVPGDPMTGDPFVASSLPKKLKNKKKNLIFMVSDGMGPASLSLTRSFRQHVSGLPIDDTLTLDRHFWGTSRTRSSNSLVTDSAAGATAFSCARKSYNGAIGMEPGYKPCGTVLEAAKRAGYHTGLVVTTDITDATPACFAAHVAYRLQMDEIALQEIGEGVLGRSVDLMLGGGRCHFLPNSTSGSCRQDDTNVVDIAQKKHGWGYVDNRAGFDSLRYGKNVTLPLLGLFAAGDIPFEIDRRNMADIYPSLSEMAVTALKALEEATKDSEKGFFLMIEGSRIDHAGHINDPAAQVREVLEYDKAFKAVLDFIEQSDTEGVLVATSDHETGGLSTAWQAPLELPVYNWYPQVLAKANASAEYLARLLAEHIIATPAESKESLMTWVNEELVAKLGISDALEVELSALASNPLAAVTLFSKMISMRARVGWSTHGHSAVDVNIYSSGGPGTEKIRGNVENIEVGGFLRGYLDVDVESITKELREKMESVEVKEVEEGKGEEKEEMHGHPESWVKEV</sequence>
<dbReference type="PANTHER" id="PTHR11596">
    <property type="entry name" value="ALKALINE PHOSPHATASE"/>
    <property type="match status" value="1"/>
</dbReference>
<dbReference type="Proteomes" id="UP001302126">
    <property type="component" value="Unassembled WGS sequence"/>
</dbReference>
<feature type="binding site" evidence="9">
    <location>
        <position position="733"/>
    </location>
    <ligand>
        <name>Mg(2+)</name>
        <dbReference type="ChEBI" id="CHEBI:18420"/>
    </ligand>
</feature>
<dbReference type="Gene3D" id="3.40.50.1820">
    <property type="entry name" value="alpha/beta hydrolase"/>
    <property type="match status" value="1"/>
</dbReference>
<feature type="binding site" evidence="9">
    <location>
        <position position="1132"/>
    </location>
    <ligand>
        <name>Zn(2+)</name>
        <dbReference type="ChEBI" id="CHEBI:29105"/>
        <label>2</label>
    </ligand>
</feature>
<dbReference type="EMBL" id="MU864356">
    <property type="protein sequence ID" value="KAK4192017.1"/>
    <property type="molecule type" value="Genomic_DNA"/>
</dbReference>
<dbReference type="PANTHER" id="PTHR11596:SF5">
    <property type="entry name" value="ALKALINE PHOSPHATASE"/>
    <property type="match status" value="1"/>
</dbReference>
<feature type="active site" description="Phosphoserine intermediate" evidence="8">
    <location>
        <position position="781"/>
    </location>
</feature>
<evidence type="ECO:0000256" key="8">
    <source>
        <dbReference type="PIRSR" id="PIRSR601952-1"/>
    </source>
</evidence>
<evidence type="ECO:0000313" key="15">
    <source>
        <dbReference type="Proteomes" id="UP001302126"/>
    </source>
</evidence>
<accession>A0AAN6X4M9</accession>
<feature type="region of interest" description="Disordered" evidence="12">
    <location>
        <begin position="612"/>
        <end position="660"/>
    </location>
</feature>
<feature type="binding site" evidence="9">
    <location>
        <position position="1024"/>
    </location>
    <ligand>
        <name>Zn(2+)</name>
        <dbReference type="ChEBI" id="CHEBI:29105"/>
        <label>2</label>
    </ligand>
</feature>
<feature type="binding site" evidence="9">
    <location>
        <position position="834"/>
    </location>
    <ligand>
        <name>Mg(2+)</name>
        <dbReference type="ChEBI" id="CHEBI:18420"/>
    </ligand>
</feature>
<feature type="binding site" evidence="9">
    <location>
        <position position="981"/>
    </location>
    <ligand>
        <name>Zn(2+)</name>
        <dbReference type="ChEBI" id="CHEBI:29105"/>
        <label>2</label>
    </ligand>
</feature>
<comment type="cofactor">
    <cofactor evidence="9">
        <name>Zn(2+)</name>
        <dbReference type="ChEBI" id="CHEBI:29105"/>
    </cofactor>
    <text evidence="9">Binds 2 Zn(2+) ions.</text>
</comment>
<dbReference type="GO" id="GO:0004035">
    <property type="term" value="F:alkaline phosphatase activity"/>
    <property type="evidence" value="ECO:0007669"/>
    <property type="project" value="UniProtKB-EC"/>
</dbReference>
<evidence type="ECO:0000256" key="5">
    <source>
        <dbReference type="ARBA" id="ARBA00022801"/>
    </source>
</evidence>
<dbReference type="InterPro" id="IPR029021">
    <property type="entry name" value="Prot-tyrosine_phosphatase-like"/>
</dbReference>
<evidence type="ECO:0000256" key="7">
    <source>
        <dbReference type="ARBA" id="ARBA00022842"/>
    </source>
</evidence>
<dbReference type="Gene3D" id="1.10.60.40">
    <property type="match status" value="1"/>
</dbReference>
<dbReference type="FunFam" id="3.40.720.10:FF:000063">
    <property type="entry name" value="Alkaline phosphatase"/>
    <property type="match status" value="1"/>
</dbReference>
<dbReference type="InterPro" id="IPR029058">
    <property type="entry name" value="AB_hydrolase_fold"/>
</dbReference>